<dbReference type="OrthoDB" id="3197057at2"/>
<accession>I4EG26</accession>
<reference evidence="1 2" key="1">
    <citation type="journal article" date="2012" name="ISME J.">
        <title>Nitrification expanded: discovery, physiology and genomics of a nitrite-oxidizing bacterium from the phylum Chloroflexi.</title>
        <authorList>
            <person name="Sorokin D.Y."/>
            <person name="Lucker S."/>
            <person name="Vejmelkova D."/>
            <person name="Kostrikina N.A."/>
            <person name="Kleerebezem R."/>
            <person name="Rijpstra W.I."/>
            <person name="Damste J.S."/>
            <person name="Le Paslier D."/>
            <person name="Muyzer G."/>
            <person name="Wagner M."/>
            <person name="van Loosdrecht M.C."/>
            <person name="Daims H."/>
        </authorList>
    </citation>
    <scope>NUCLEOTIDE SEQUENCE [LARGE SCALE GENOMIC DNA]</scope>
    <source>
        <strain evidence="2">none</strain>
    </source>
</reference>
<dbReference type="InterPro" id="IPR027417">
    <property type="entry name" value="P-loop_NTPase"/>
</dbReference>
<evidence type="ECO:0000313" key="1">
    <source>
        <dbReference type="EMBL" id="CCF83638.1"/>
    </source>
</evidence>
<dbReference type="AlphaFoldDB" id="I4EG26"/>
<name>I4EG26_9BACT</name>
<sequence>MTLMMVPPVDEEPYPSLGGLVCDWIERYLVFGPGDLRGEPAVLDDEKRALIWRMYEIYPQGHPQEGRRRFKRVAIVLPKGSAKTELGAWIVATELHPAAPVRCVGWDADGQPIGGPVSDPYIPMVAYTEEQSDELAYGALKAILEESPVAGDFDIGLERIMRRGGDGKAVSLASSPNSNDGARTTFQLFDETHWHTLPRLIQAHQTMLANIPKRRAADAWTLEITTAHEVGGGSVAERTYEYARAVAEGRTRDTRLLYFYRYASDEHDLTTEAGARAAVIEASGPAAAWRDIDGIVELWRDPTTDRAYWERVWCNRLVKGGHRAFDLNRWRELEAAESPVHDGDLIVLGFDGAMFHDATGLVATHVESGYQWVAGVWECPPGRDDWQVPADEVDATVDAMFERYQVWRMYADPPYWQSWLAKWAGRHGDDRVVEWWTNRRKPMTYALQSFNEAISEGLISHSGDAALSRHIGNAQKHDLPNLDERGKPLWLIRKERADSPHKIDLAMAAILSWEARTDAIAAGATGTQPSCYEERGILML</sequence>
<dbReference type="Proteomes" id="UP000004221">
    <property type="component" value="Unassembled WGS sequence"/>
</dbReference>
<proteinExistence type="predicted"/>
<organism evidence="1 2">
    <name type="scientific">Nitrolancea hollandica Lb</name>
    <dbReference type="NCBI Taxonomy" id="1129897"/>
    <lineage>
        <taxon>Bacteria</taxon>
        <taxon>Pseudomonadati</taxon>
        <taxon>Thermomicrobiota</taxon>
        <taxon>Thermomicrobia</taxon>
        <taxon>Sphaerobacterales</taxon>
        <taxon>Sphaerobacterineae</taxon>
        <taxon>Sphaerobacteraceae</taxon>
        <taxon>Nitrolancea</taxon>
    </lineage>
</organism>
<gene>
    <name evidence="1" type="ORF">NITHO_2520013</name>
</gene>
<comment type="caution">
    <text evidence="1">The sequence shown here is derived from an EMBL/GenBank/DDBJ whole genome shotgun (WGS) entry which is preliminary data.</text>
</comment>
<dbReference type="RefSeq" id="WP_008477101.1">
    <property type="nucleotide sequence ID" value="NZ_CAGS01000171.1"/>
</dbReference>
<keyword evidence="2" id="KW-1185">Reference proteome</keyword>
<protein>
    <submittedName>
        <fullName evidence="1">Putative phage terminase</fullName>
    </submittedName>
</protein>
<evidence type="ECO:0000313" key="2">
    <source>
        <dbReference type="Proteomes" id="UP000004221"/>
    </source>
</evidence>
<dbReference type="Gene3D" id="3.40.50.300">
    <property type="entry name" value="P-loop containing nucleotide triphosphate hydrolases"/>
    <property type="match status" value="1"/>
</dbReference>
<dbReference type="EMBL" id="CAGS01000171">
    <property type="protein sequence ID" value="CCF83638.1"/>
    <property type="molecule type" value="Genomic_DNA"/>
</dbReference>